<keyword evidence="5" id="KW-1185">Reference proteome</keyword>
<protein>
    <submittedName>
        <fullName evidence="4">Fructose-bisphosphate aldolase class II</fullName>
        <ecNumber evidence="4">4.1.2.13</ecNumber>
    </submittedName>
</protein>
<dbReference type="GO" id="GO:0005975">
    <property type="term" value="P:carbohydrate metabolic process"/>
    <property type="evidence" value="ECO:0007669"/>
    <property type="project" value="InterPro"/>
</dbReference>
<dbReference type="KEGG" id="mgg:MPLG2_3851"/>
<reference evidence="4 5" key="1">
    <citation type="submission" date="2018-02" db="EMBL/GenBank/DDBJ databases">
        <authorList>
            <person name="Cohen D.B."/>
            <person name="Kent A.D."/>
        </authorList>
    </citation>
    <scope>NUCLEOTIDE SEQUENCE [LARGE SCALE GENOMIC DNA]</scope>
    <source>
        <strain evidence="4">1</strain>
    </source>
</reference>
<gene>
    <name evidence="4" type="ORF">MPLG2_3851</name>
</gene>
<feature type="active site" description="Proton donor" evidence="1">
    <location>
        <position position="81"/>
    </location>
</feature>
<dbReference type="PANTHER" id="PTHR30304:SF0">
    <property type="entry name" value="D-TAGATOSE-1,6-BISPHOSPHATE ALDOLASE SUBUNIT GATY-RELATED"/>
    <property type="match status" value="1"/>
</dbReference>
<feature type="binding site" evidence="3">
    <location>
        <position position="133"/>
    </location>
    <ligand>
        <name>Zn(2+)</name>
        <dbReference type="ChEBI" id="CHEBI:29105"/>
        <label>2</label>
    </ligand>
</feature>
<accession>A0A2N9JMR9</accession>
<dbReference type="Proteomes" id="UP000238164">
    <property type="component" value="Chromosome 1"/>
</dbReference>
<dbReference type="AlphaFoldDB" id="A0A2N9JMR9"/>
<evidence type="ECO:0000256" key="1">
    <source>
        <dbReference type="PIRSR" id="PIRSR001359-1"/>
    </source>
</evidence>
<feature type="binding site" evidence="3">
    <location>
        <position position="181"/>
    </location>
    <ligand>
        <name>Zn(2+)</name>
        <dbReference type="ChEBI" id="CHEBI:29105"/>
        <label>1</label>
        <note>catalytic</note>
    </ligand>
</feature>
<evidence type="ECO:0000313" key="5">
    <source>
        <dbReference type="Proteomes" id="UP000238164"/>
    </source>
</evidence>
<keyword evidence="4" id="KW-0456">Lyase</keyword>
<dbReference type="OrthoDB" id="9803995at2"/>
<feature type="binding site" evidence="3">
    <location>
        <position position="82"/>
    </location>
    <ligand>
        <name>Zn(2+)</name>
        <dbReference type="ChEBI" id="CHEBI:29105"/>
        <label>1</label>
        <note>catalytic</note>
    </ligand>
</feature>
<dbReference type="PIRSF" id="PIRSF001359">
    <property type="entry name" value="F_bP_aldolase_II"/>
    <property type="match status" value="1"/>
</dbReference>
<dbReference type="GO" id="GO:0008270">
    <property type="term" value="F:zinc ion binding"/>
    <property type="evidence" value="ECO:0007669"/>
    <property type="project" value="InterPro"/>
</dbReference>
<evidence type="ECO:0000256" key="3">
    <source>
        <dbReference type="PIRSR" id="PIRSR001359-3"/>
    </source>
</evidence>
<dbReference type="PANTHER" id="PTHR30304">
    <property type="entry name" value="D-TAGATOSE-1,6-BISPHOSPHATE ALDOLASE"/>
    <property type="match status" value="1"/>
</dbReference>
<keyword evidence="3" id="KW-0862">Zinc</keyword>
<dbReference type="InterPro" id="IPR050246">
    <property type="entry name" value="Class_II_FBP_aldolase"/>
</dbReference>
<feature type="binding site" evidence="2">
    <location>
        <begin position="210"/>
        <end position="212"/>
    </location>
    <ligand>
        <name>dihydroxyacetone phosphate</name>
        <dbReference type="ChEBI" id="CHEBI:57642"/>
    </ligand>
</feature>
<dbReference type="EC" id="4.1.2.13" evidence="4"/>
<dbReference type="InterPro" id="IPR000771">
    <property type="entry name" value="FBA_II"/>
</dbReference>
<name>A0A2N9JMR9_9ACTN</name>
<proteinExistence type="predicted"/>
<feature type="binding site" evidence="2">
    <location>
        <position position="182"/>
    </location>
    <ligand>
        <name>dihydroxyacetone phosphate</name>
        <dbReference type="ChEBI" id="CHEBI:57642"/>
    </ligand>
</feature>
<dbReference type="Gene3D" id="3.20.20.70">
    <property type="entry name" value="Aldolase class I"/>
    <property type="match status" value="1"/>
</dbReference>
<dbReference type="GO" id="GO:0004332">
    <property type="term" value="F:fructose-bisphosphate aldolase activity"/>
    <property type="evidence" value="ECO:0007669"/>
    <property type="project" value="UniProtKB-EC"/>
</dbReference>
<dbReference type="Pfam" id="PF01116">
    <property type="entry name" value="F_bP_aldolase"/>
    <property type="match status" value="1"/>
</dbReference>
<comment type="cofactor">
    <cofactor evidence="3">
        <name>Zn(2+)</name>
        <dbReference type="ChEBI" id="CHEBI:29105"/>
    </cofactor>
    <text evidence="3">Binds 2 Zn(2+) ions per subunit. One is catalytic and the other provides a structural contribution.</text>
</comment>
<evidence type="ECO:0000256" key="2">
    <source>
        <dbReference type="PIRSR" id="PIRSR001359-2"/>
    </source>
</evidence>
<evidence type="ECO:0000313" key="4">
    <source>
        <dbReference type="EMBL" id="SPD88881.1"/>
    </source>
</evidence>
<feature type="binding site" evidence="2">
    <location>
        <begin position="231"/>
        <end position="234"/>
    </location>
    <ligand>
        <name>dihydroxyacetone phosphate</name>
        <dbReference type="ChEBI" id="CHEBI:57642"/>
    </ligand>
</feature>
<dbReference type="EMBL" id="LT985188">
    <property type="protein sequence ID" value="SPD88881.1"/>
    <property type="molecule type" value="Genomic_DNA"/>
</dbReference>
<feature type="binding site" evidence="3">
    <location>
        <position position="209"/>
    </location>
    <ligand>
        <name>Zn(2+)</name>
        <dbReference type="ChEBI" id="CHEBI:29105"/>
        <label>1</label>
        <note>catalytic</note>
    </ligand>
</feature>
<dbReference type="RefSeq" id="WP_105187287.1">
    <property type="nucleotide sequence ID" value="NZ_LT985188.1"/>
</dbReference>
<dbReference type="InterPro" id="IPR013785">
    <property type="entry name" value="Aldolase_TIM"/>
</dbReference>
<keyword evidence="3" id="KW-0479">Metal-binding</keyword>
<sequence>MLIGLRQALDHAERANCGIAAINTPTLELLLGAVKVAERYAVPMVLQHAQVHEPVNAIEDIGPVMVEVARRSSAPLVVHVDHGETIEYVERGFAVGFNSAMFDGSRLPYDDNVAQTRAVVELADGYGFGVEGELGIMPGREDGVESTGTADEALYTRPDDAAAFVAATGVTALACSFGTVHGLYKAEPKINYELIGELRRAGGVPVVMHGGSGLSCDEYRASIDQGVRKINYYTYADKAALEAARTLLTEKPDTYVFSDLTVAAQAAITADLDALVRCLYRVF</sequence>
<organism evidence="4 5">
    <name type="scientific">Micropruina glycogenica</name>
    <dbReference type="NCBI Taxonomy" id="75385"/>
    <lineage>
        <taxon>Bacteria</taxon>
        <taxon>Bacillati</taxon>
        <taxon>Actinomycetota</taxon>
        <taxon>Actinomycetes</taxon>
        <taxon>Propionibacteriales</taxon>
        <taxon>Nocardioidaceae</taxon>
        <taxon>Micropruina</taxon>
    </lineage>
</organism>
<dbReference type="SUPFAM" id="SSF51569">
    <property type="entry name" value="Aldolase"/>
    <property type="match status" value="1"/>
</dbReference>
<feature type="binding site" evidence="3">
    <location>
        <position position="103"/>
    </location>
    <ligand>
        <name>Zn(2+)</name>
        <dbReference type="ChEBI" id="CHEBI:29105"/>
        <label>2</label>
    </ligand>
</feature>